<protein>
    <recommendedName>
        <fullName evidence="1">Adenylate kinase active site lid domain-containing protein</fullName>
    </recommendedName>
</protein>
<dbReference type="InterPro" id="IPR036193">
    <property type="entry name" value="ADK_active_lid_dom_sf"/>
</dbReference>
<sequence length="95" mass="11104">SISRLTKRRTCKNCGRIIPYINKFKRLKKCDKCGGELIIRADDTINGVKERLAWFKTDVQPSINYYKKRGELVEINGEQSIEDVFKDILKALKKR</sequence>
<dbReference type="AlphaFoldDB" id="X1QHS0"/>
<accession>X1QHS0</accession>
<feature type="domain" description="Adenylate kinase active site lid" evidence="1">
    <location>
        <begin position="8"/>
        <end position="42"/>
    </location>
</feature>
<feature type="non-terminal residue" evidence="2">
    <location>
        <position position="1"/>
    </location>
</feature>
<name>X1QHS0_9ZZZZ</name>
<dbReference type="SUPFAM" id="SSF52540">
    <property type="entry name" value="P-loop containing nucleoside triphosphate hydrolases"/>
    <property type="match status" value="1"/>
</dbReference>
<dbReference type="Pfam" id="PF05191">
    <property type="entry name" value="ADK_lid"/>
    <property type="match status" value="1"/>
</dbReference>
<comment type="caution">
    <text evidence="2">The sequence shown here is derived from an EMBL/GenBank/DDBJ whole genome shotgun (WGS) entry which is preliminary data.</text>
</comment>
<dbReference type="SUPFAM" id="SSF57774">
    <property type="entry name" value="Microbial and mitochondrial ADK, insert 'zinc finger' domain"/>
    <property type="match status" value="1"/>
</dbReference>
<proteinExistence type="predicted"/>
<dbReference type="Gene3D" id="3.40.50.300">
    <property type="entry name" value="P-loop containing nucleotide triphosphate hydrolases"/>
    <property type="match status" value="1"/>
</dbReference>
<evidence type="ECO:0000259" key="1">
    <source>
        <dbReference type="Pfam" id="PF05191"/>
    </source>
</evidence>
<dbReference type="EMBL" id="BARV01033215">
    <property type="protein sequence ID" value="GAI42819.1"/>
    <property type="molecule type" value="Genomic_DNA"/>
</dbReference>
<dbReference type="GO" id="GO:0004017">
    <property type="term" value="F:AMP kinase activity"/>
    <property type="evidence" value="ECO:0007669"/>
    <property type="project" value="InterPro"/>
</dbReference>
<gene>
    <name evidence="2" type="ORF">S06H3_52247</name>
</gene>
<reference evidence="2" key="1">
    <citation type="journal article" date="2014" name="Front. Microbiol.">
        <title>High frequency of phylogenetically diverse reductive dehalogenase-homologous genes in deep subseafloor sedimentary metagenomes.</title>
        <authorList>
            <person name="Kawai M."/>
            <person name="Futagami T."/>
            <person name="Toyoda A."/>
            <person name="Takaki Y."/>
            <person name="Nishi S."/>
            <person name="Hori S."/>
            <person name="Arai W."/>
            <person name="Tsubouchi T."/>
            <person name="Morono Y."/>
            <person name="Uchiyama I."/>
            <person name="Ito T."/>
            <person name="Fujiyama A."/>
            <person name="Inagaki F."/>
            <person name="Takami H."/>
        </authorList>
    </citation>
    <scope>NUCLEOTIDE SEQUENCE</scope>
    <source>
        <strain evidence="2">Expedition CK06-06</strain>
    </source>
</reference>
<evidence type="ECO:0000313" key="2">
    <source>
        <dbReference type="EMBL" id="GAI42819.1"/>
    </source>
</evidence>
<dbReference type="InterPro" id="IPR027417">
    <property type="entry name" value="P-loop_NTPase"/>
</dbReference>
<dbReference type="InterPro" id="IPR007862">
    <property type="entry name" value="Adenylate_kinase_lid-dom"/>
</dbReference>
<organism evidence="2">
    <name type="scientific">marine sediment metagenome</name>
    <dbReference type="NCBI Taxonomy" id="412755"/>
    <lineage>
        <taxon>unclassified sequences</taxon>
        <taxon>metagenomes</taxon>
        <taxon>ecological metagenomes</taxon>
    </lineage>
</organism>